<evidence type="ECO:0008006" key="3">
    <source>
        <dbReference type="Google" id="ProtNLM"/>
    </source>
</evidence>
<dbReference type="InterPro" id="IPR022573">
    <property type="entry name" value="DUF2887"/>
</dbReference>
<dbReference type="InterPro" id="IPR010106">
    <property type="entry name" value="RpnA"/>
</dbReference>
<accession>A0A3G9JYK5</accession>
<reference evidence="1 2" key="1">
    <citation type="submission" date="2018-11" db="EMBL/GenBank/DDBJ databases">
        <title>Complete genome sequence of Microcystis aeruginosa NIES-102.</title>
        <authorList>
            <person name="Yamaguchi H."/>
            <person name="Suzuki S."/>
            <person name="Kawachi M."/>
        </authorList>
    </citation>
    <scope>NUCLEOTIDE SEQUENCE [LARGE SCALE GENOMIC DNA]</scope>
    <source>
        <strain evidence="1 2">NIES-102</strain>
    </source>
</reference>
<dbReference type="Pfam" id="PF11103">
    <property type="entry name" value="DUF2887"/>
    <property type="match status" value="1"/>
</dbReference>
<dbReference type="Proteomes" id="UP000278152">
    <property type="component" value="Chromosome"/>
</dbReference>
<dbReference type="PANTHER" id="PTHR35586:SF2">
    <property type="entry name" value="SLL1542 PROTEIN"/>
    <property type="match status" value="1"/>
</dbReference>
<dbReference type="AlphaFoldDB" id="A0A3G9JYK5"/>
<gene>
    <name evidence="1" type="ORF">myaer102_36870</name>
</gene>
<sequence>MKTDTIFYRLFQTFPDLLFELIDFPRELANFYRFSSVEVKQLSFRIDGVFLPERQDLPIYFTEVQFQNDPEFYARFFAEIFLYLKQTQLKNNWRGVVIYPNRRVEKENIERYRELLQETRVQRIYLEELAESPPDSLGLATLELVSLPEAQVINRGRELIARVRETGVENRPQELLELIETILIYKLPQITRKEIEAMFSLSELRQTRVFQEALEEGRQEGRQEGEIIGKLASVPLLLRAEVNPQEIAASLGLSLEQVLELARSLGESER</sequence>
<protein>
    <recommendedName>
        <fullName evidence="3">Rpn family recombination-promoting nuclease/putative transposase</fullName>
    </recommendedName>
</protein>
<dbReference type="NCBIfam" id="TIGR01784">
    <property type="entry name" value="T_den_put_tspse"/>
    <property type="match status" value="1"/>
</dbReference>
<dbReference type="RefSeq" id="WP_125731388.1">
    <property type="nucleotide sequence ID" value="NZ_AP019314.1"/>
</dbReference>
<evidence type="ECO:0000313" key="1">
    <source>
        <dbReference type="EMBL" id="BBH41097.1"/>
    </source>
</evidence>
<dbReference type="KEGG" id="mvz:myaer102_36870"/>
<dbReference type="PANTHER" id="PTHR35586">
    <property type="entry name" value="SLL1691 PROTEIN"/>
    <property type="match status" value="1"/>
</dbReference>
<organism evidence="1 2">
    <name type="scientific">Microcystis viridis NIES-102</name>
    <dbReference type="NCBI Taxonomy" id="213615"/>
    <lineage>
        <taxon>Bacteria</taxon>
        <taxon>Bacillati</taxon>
        <taxon>Cyanobacteriota</taxon>
        <taxon>Cyanophyceae</taxon>
        <taxon>Oscillatoriophycideae</taxon>
        <taxon>Chroococcales</taxon>
        <taxon>Microcystaceae</taxon>
        <taxon>Microcystis</taxon>
    </lineage>
</organism>
<evidence type="ECO:0000313" key="2">
    <source>
        <dbReference type="Proteomes" id="UP000278152"/>
    </source>
</evidence>
<proteinExistence type="predicted"/>
<name>A0A3G9JYK5_MICVR</name>
<dbReference type="EMBL" id="AP019314">
    <property type="protein sequence ID" value="BBH41097.1"/>
    <property type="molecule type" value="Genomic_DNA"/>
</dbReference>